<reference evidence="3" key="3">
    <citation type="submission" date="2015-04" db="UniProtKB">
        <authorList>
            <consortium name="EnsemblPlants"/>
        </authorList>
    </citation>
    <scope>IDENTIFICATION</scope>
</reference>
<protein>
    <recommendedName>
        <fullName evidence="2">At1g61320/AtMIF1 LRR domain-containing protein</fullName>
    </recommendedName>
</protein>
<reference evidence="3 4" key="1">
    <citation type="submission" date="2012-08" db="EMBL/GenBank/DDBJ databases">
        <title>Oryza genome evolution.</title>
        <authorList>
            <person name="Wing R.A."/>
        </authorList>
    </citation>
    <scope>NUCLEOTIDE SEQUENCE</scope>
</reference>
<sequence length="478" mass="53788">MALQRAAAHALRPAASPSPAIPTPERNGSPFERVGDGDSQHGETLICSAPYLPEDIWRHIHSLMPMTDAACAACLSHAFLSFWRCHPNLTLDWGTVCTMTRRGKLRRKIDDILRNHSGTVKILKLHLSDEDYTYPYIDRWLEIAVTPGIEELDLSLCKKYRFPCSLLSDAVRDSIRCLRLECCSFYPMAELGPLRSLTNLYLDSAYYGGRIRVPSFQLPCFGAVEPLWMLLYKVPEDTVHAAAAQQPDCSLMLEAERVCEAPNLSSVNLFGGMKLSFGESLRMKSLIMFRSNAVVVNVPMVPTKFLYLKHLTIQIMRGTYDHLFLVYFLDASPSLVTFCLDVSQQDMSQESILESSSHLRQLPEHSHDCLKRVEIIGFNSAKSLIELTCCIINNAVSLEHLIINTLDSRRKCPWEGNDNNLRCLRVSNSLLKESSRALIAVRRFIEGIVAPTTYLTLLGPCTRCHPIPLDDPMLVDSE</sequence>
<dbReference type="STRING" id="77586.A0A0D9VB51"/>
<dbReference type="HOGENOM" id="CLU_010721_4_2_1"/>
<dbReference type="SUPFAM" id="SSF81383">
    <property type="entry name" value="F-box domain"/>
    <property type="match status" value="1"/>
</dbReference>
<organism evidence="3 4">
    <name type="scientific">Leersia perrieri</name>
    <dbReference type="NCBI Taxonomy" id="77586"/>
    <lineage>
        <taxon>Eukaryota</taxon>
        <taxon>Viridiplantae</taxon>
        <taxon>Streptophyta</taxon>
        <taxon>Embryophyta</taxon>
        <taxon>Tracheophyta</taxon>
        <taxon>Spermatophyta</taxon>
        <taxon>Magnoliopsida</taxon>
        <taxon>Liliopsida</taxon>
        <taxon>Poales</taxon>
        <taxon>Poaceae</taxon>
        <taxon>BOP clade</taxon>
        <taxon>Oryzoideae</taxon>
        <taxon>Oryzeae</taxon>
        <taxon>Oryzinae</taxon>
        <taxon>Leersia</taxon>
    </lineage>
</organism>
<dbReference type="PANTHER" id="PTHR34145:SF52">
    <property type="entry name" value="OS02G0105800 PROTEIN"/>
    <property type="match status" value="1"/>
</dbReference>
<proteinExistence type="predicted"/>
<evidence type="ECO:0000313" key="3">
    <source>
        <dbReference type="EnsemblPlants" id="LPERR02G00420.1"/>
    </source>
</evidence>
<dbReference type="EnsemblPlants" id="LPERR02G00420.1">
    <property type="protein sequence ID" value="LPERR02G00420.1"/>
    <property type="gene ID" value="LPERR02G00420"/>
</dbReference>
<feature type="domain" description="At1g61320/AtMIF1 LRR" evidence="2">
    <location>
        <begin position="290"/>
        <end position="462"/>
    </location>
</feature>
<dbReference type="eggNOG" id="ENOG502RRQG">
    <property type="taxonomic scope" value="Eukaryota"/>
</dbReference>
<evidence type="ECO:0000313" key="4">
    <source>
        <dbReference type="Proteomes" id="UP000032180"/>
    </source>
</evidence>
<name>A0A0D9VB51_9ORYZ</name>
<keyword evidence="4" id="KW-1185">Reference proteome</keyword>
<accession>A0A0D9VB51</accession>
<dbReference type="PANTHER" id="PTHR34145">
    <property type="entry name" value="OS02G0105600 PROTEIN"/>
    <property type="match status" value="1"/>
</dbReference>
<dbReference type="AlphaFoldDB" id="A0A0D9VB51"/>
<dbReference type="Pfam" id="PF23622">
    <property type="entry name" value="LRR_At1g61320_AtMIF1"/>
    <property type="match status" value="2"/>
</dbReference>
<feature type="region of interest" description="Disordered" evidence="1">
    <location>
        <begin position="8"/>
        <end position="39"/>
    </location>
</feature>
<feature type="domain" description="At1g61320/AtMIF1 LRR" evidence="2">
    <location>
        <begin position="112"/>
        <end position="204"/>
    </location>
</feature>
<dbReference type="InterPro" id="IPR055357">
    <property type="entry name" value="LRR_At1g61320_AtMIF1"/>
</dbReference>
<evidence type="ECO:0000256" key="1">
    <source>
        <dbReference type="SAM" id="MobiDB-lite"/>
    </source>
</evidence>
<dbReference type="InterPro" id="IPR036047">
    <property type="entry name" value="F-box-like_dom_sf"/>
</dbReference>
<dbReference type="Proteomes" id="UP000032180">
    <property type="component" value="Chromosome 2"/>
</dbReference>
<evidence type="ECO:0000259" key="2">
    <source>
        <dbReference type="Pfam" id="PF23622"/>
    </source>
</evidence>
<dbReference type="Gramene" id="LPERR02G00420.1">
    <property type="protein sequence ID" value="LPERR02G00420.1"/>
    <property type="gene ID" value="LPERR02G00420"/>
</dbReference>
<reference evidence="4" key="2">
    <citation type="submission" date="2013-12" db="EMBL/GenBank/DDBJ databases">
        <authorList>
            <person name="Yu Y."/>
            <person name="Lee S."/>
            <person name="de Baynast K."/>
            <person name="Wissotski M."/>
            <person name="Liu L."/>
            <person name="Talag J."/>
            <person name="Goicoechea J."/>
            <person name="Angelova A."/>
            <person name="Jetty R."/>
            <person name="Kudrna D."/>
            <person name="Golser W."/>
            <person name="Rivera L."/>
            <person name="Zhang J."/>
            <person name="Wing R."/>
        </authorList>
    </citation>
    <scope>NUCLEOTIDE SEQUENCE</scope>
</reference>
<feature type="compositionally biased region" description="Low complexity" evidence="1">
    <location>
        <begin position="8"/>
        <end position="18"/>
    </location>
</feature>
<dbReference type="InterPro" id="IPR053772">
    <property type="entry name" value="At1g61320/At1g61330-like"/>
</dbReference>